<dbReference type="InterPro" id="IPR000634">
    <property type="entry name" value="Ser/Thr_deHydtase_PyrdxlP-BS"/>
</dbReference>
<reference evidence="9 10" key="1">
    <citation type="journal article" date="2017" name="Nat. Ecol. Evol.">
        <title>Scallop genome provides insights into evolution of bilaterian karyotype and development.</title>
        <authorList>
            <person name="Wang S."/>
            <person name="Zhang J."/>
            <person name="Jiao W."/>
            <person name="Li J."/>
            <person name="Xun X."/>
            <person name="Sun Y."/>
            <person name="Guo X."/>
            <person name="Huan P."/>
            <person name="Dong B."/>
            <person name="Zhang L."/>
            <person name="Hu X."/>
            <person name="Sun X."/>
            <person name="Wang J."/>
            <person name="Zhao C."/>
            <person name="Wang Y."/>
            <person name="Wang D."/>
            <person name="Huang X."/>
            <person name="Wang R."/>
            <person name="Lv J."/>
            <person name="Li Y."/>
            <person name="Zhang Z."/>
            <person name="Liu B."/>
            <person name="Lu W."/>
            <person name="Hui Y."/>
            <person name="Liang J."/>
            <person name="Zhou Z."/>
            <person name="Hou R."/>
            <person name="Li X."/>
            <person name="Liu Y."/>
            <person name="Li H."/>
            <person name="Ning X."/>
            <person name="Lin Y."/>
            <person name="Zhao L."/>
            <person name="Xing Q."/>
            <person name="Dou J."/>
            <person name="Li Y."/>
            <person name="Mao J."/>
            <person name="Guo H."/>
            <person name="Dou H."/>
            <person name="Li T."/>
            <person name="Mu C."/>
            <person name="Jiang W."/>
            <person name="Fu Q."/>
            <person name="Fu X."/>
            <person name="Miao Y."/>
            <person name="Liu J."/>
            <person name="Yu Q."/>
            <person name="Li R."/>
            <person name="Liao H."/>
            <person name="Li X."/>
            <person name="Kong Y."/>
            <person name="Jiang Z."/>
            <person name="Chourrout D."/>
            <person name="Li R."/>
            <person name="Bao Z."/>
        </authorList>
    </citation>
    <scope>NUCLEOTIDE SEQUENCE [LARGE SCALE GENOMIC DNA]</scope>
    <source>
        <strain evidence="9 10">PY_sf001</strain>
    </source>
</reference>
<evidence type="ECO:0000256" key="7">
    <source>
        <dbReference type="ARBA" id="ARBA00049406"/>
    </source>
</evidence>
<comment type="catalytic activity">
    <reaction evidence="7">
        <text>L-serine = pyruvate + NH4(+)</text>
        <dbReference type="Rhea" id="RHEA:19169"/>
        <dbReference type="ChEBI" id="CHEBI:15361"/>
        <dbReference type="ChEBI" id="CHEBI:28938"/>
        <dbReference type="ChEBI" id="CHEBI:33384"/>
        <dbReference type="EC" id="4.3.1.17"/>
    </reaction>
</comment>
<dbReference type="NCBIfam" id="NF005292">
    <property type="entry name" value="PRK06815.1"/>
    <property type="match status" value="1"/>
</dbReference>
<evidence type="ECO:0000259" key="8">
    <source>
        <dbReference type="Pfam" id="PF00291"/>
    </source>
</evidence>
<dbReference type="PANTHER" id="PTHR48078">
    <property type="entry name" value="THREONINE DEHYDRATASE, MITOCHONDRIAL-RELATED"/>
    <property type="match status" value="1"/>
</dbReference>
<gene>
    <name evidence="9" type="ORF">KP79_PYT15134</name>
</gene>
<evidence type="ECO:0000256" key="3">
    <source>
        <dbReference type="ARBA" id="ARBA00022898"/>
    </source>
</evidence>
<keyword evidence="3" id="KW-0663">Pyridoxal phosphate</keyword>
<dbReference type="SUPFAM" id="SSF53686">
    <property type="entry name" value="Tryptophan synthase beta subunit-like PLP-dependent enzymes"/>
    <property type="match status" value="1"/>
</dbReference>
<dbReference type="GO" id="GO:0006567">
    <property type="term" value="P:L-threonine catabolic process"/>
    <property type="evidence" value="ECO:0007669"/>
    <property type="project" value="TreeGrafter"/>
</dbReference>
<evidence type="ECO:0000256" key="5">
    <source>
        <dbReference type="ARBA" id="ARBA00041766"/>
    </source>
</evidence>
<sequence>MDLPTNTTKARQRIISYIRKTPLEYSLGLSKLADGCDVYIKLESEQITGSFKARGAFNKILMIAERSPESKQKGVITASSGNHGLGCLAACKRAGIPLKVYCQEHVDTGKKKWMEDQGATVVQIGEDCVEAEEEARRVANDTGVEYISPYNDYDIIAGQGTISIEILEQLPEVDAILVSVGGGGLIGGIARYAKQVKPSIKIIGCSPEKSKVMHESVKAKKLIYEESFDTLSDGTAGAIEENAVTFELCRDYVDEWILVTEEQIGKAIVFMVKNHHKIVEGAAGVALGAYMFNPERFKGLKVVILSCGANISTATLQNLLKEYA</sequence>
<comment type="cofactor">
    <cofactor evidence="1">
        <name>pyridoxal 5'-phosphate</name>
        <dbReference type="ChEBI" id="CHEBI:597326"/>
    </cofactor>
</comment>
<evidence type="ECO:0000313" key="9">
    <source>
        <dbReference type="EMBL" id="OWF39028.1"/>
    </source>
</evidence>
<dbReference type="CDD" id="cd01562">
    <property type="entry name" value="Thr-dehyd"/>
    <property type="match status" value="1"/>
</dbReference>
<dbReference type="InterPro" id="IPR001926">
    <property type="entry name" value="TrpB-like_PALP"/>
</dbReference>
<accession>A0A210PRB9</accession>
<dbReference type="EC" id="4.3.1.17" evidence="2"/>
<dbReference type="GO" id="GO:0004794">
    <property type="term" value="F:threonine deaminase activity"/>
    <property type="evidence" value="ECO:0007669"/>
    <property type="project" value="TreeGrafter"/>
</dbReference>
<feature type="domain" description="Tryptophan synthase beta chain-like PALP" evidence="8">
    <location>
        <begin position="17"/>
        <end position="308"/>
    </location>
</feature>
<dbReference type="OrthoDB" id="4418812at2759"/>
<dbReference type="InterPro" id="IPR050147">
    <property type="entry name" value="Ser/Thr_Dehydratase"/>
</dbReference>
<dbReference type="STRING" id="6573.A0A210PRB9"/>
<protein>
    <recommendedName>
        <fullName evidence="2">L-serine ammonia-lyase</fullName>
        <ecNumber evidence="2">4.3.1.17</ecNumber>
    </recommendedName>
    <alternativeName>
        <fullName evidence="5">L-serine deaminase</fullName>
    </alternativeName>
    <alternativeName>
        <fullName evidence="6">L-threonine dehydratase</fullName>
    </alternativeName>
</protein>
<dbReference type="Gene3D" id="3.40.50.1100">
    <property type="match status" value="2"/>
</dbReference>
<name>A0A210PRB9_MIZYE</name>
<dbReference type="Pfam" id="PF00291">
    <property type="entry name" value="PALP"/>
    <property type="match status" value="1"/>
</dbReference>
<comment type="caution">
    <text evidence="9">The sequence shown here is derived from an EMBL/GenBank/DDBJ whole genome shotgun (WGS) entry which is preliminary data.</text>
</comment>
<dbReference type="EMBL" id="NEDP02005548">
    <property type="protein sequence ID" value="OWF39028.1"/>
    <property type="molecule type" value="Genomic_DNA"/>
</dbReference>
<evidence type="ECO:0000313" key="10">
    <source>
        <dbReference type="Proteomes" id="UP000242188"/>
    </source>
</evidence>
<dbReference type="GO" id="GO:0006565">
    <property type="term" value="P:L-serine catabolic process"/>
    <property type="evidence" value="ECO:0007669"/>
    <property type="project" value="TreeGrafter"/>
</dbReference>
<keyword evidence="10" id="KW-1185">Reference proteome</keyword>
<evidence type="ECO:0000256" key="4">
    <source>
        <dbReference type="ARBA" id="ARBA00023239"/>
    </source>
</evidence>
<dbReference type="PROSITE" id="PS00165">
    <property type="entry name" value="DEHYDRATASE_SER_THR"/>
    <property type="match status" value="1"/>
</dbReference>
<evidence type="ECO:0000256" key="2">
    <source>
        <dbReference type="ARBA" id="ARBA00012093"/>
    </source>
</evidence>
<dbReference type="AlphaFoldDB" id="A0A210PRB9"/>
<dbReference type="InterPro" id="IPR036052">
    <property type="entry name" value="TrpB-like_PALP_sf"/>
</dbReference>
<organism evidence="9 10">
    <name type="scientific">Mizuhopecten yessoensis</name>
    <name type="common">Japanese scallop</name>
    <name type="synonym">Patinopecten yessoensis</name>
    <dbReference type="NCBI Taxonomy" id="6573"/>
    <lineage>
        <taxon>Eukaryota</taxon>
        <taxon>Metazoa</taxon>
        <taxon>Spiralia</taxon>
        <taxon>Lophotrochozoa</taxon>
        <taxon>Mollusca</taxon>
        <taxon>Bivalvia</taxon>
        <taxon>Autobranchia</taxon>
        <taxon>Pteriomorphia</taxon>
        <taxon>Pectinida</taxon>
        <taxon>Pectinoidea</taxon>
        <taxon>Pectinidae</taxon>
        <taxon>Mizuhopecten</taxon>
    </lineage>
</organism>
<dbReference type="GO" id="GO:0003941">
    <property type="term" value="F:L-serine ammonia-lyase activity"/>
    <property type="evidence" value="ECO:0007669"/>
    <property type="project" value="UniProtKB-EC"/>
</dbReference>
<dbReference type="GO" id="GO:0009097">
    <property type="term" value="P:isoleucine biosynthetic process"/>
    <property type="evidence" value="ECO:0007669"/>
    <property type="project" value="TreeGrafter"/>
</dbReference>
<dbReference type="PANTHER" id="PTHR48078:SF6">
    <property type="entry name" value="L-THREONINE DEHYDRATASE CATABOLIC TDCB"/>
    <property type="match status" value="1"/>
</dbReference>
<dbReference type="Proteomes" id="UP000242188">
    <property type="component" value="Unassembled WGS sequence"/>
</dbReference>
<proteinExistence type="predicted"/>
<keyword evidence="4" id="KW-0456">Lyase</keyword>
<evidence type="ECO:0000256" key="6">
    <source>
        <dbReference type="ARBA" id="ARBA00042605"/>
    </source>
</evidence>
<dbReference type="GO" id="GO:0030170">
    <property type="term" value="F:pyridoxal phosphate binding"/>
    <property type="evidence" value="ECO:0007669"/>
    <property type="project" value="InterPro"/>
</dbReference>
<evidence type="ECO:0000256" key="1">
    <source>
        <dbReference type="ARBA" id="ARBA00001933"/>
    </source>
</evidence>